<dbReference type="Proteomes" id="UP000076552">
    <property type="component" value="Unassembled WGS sequence"/>
</dbReference>
<accession>A0A166NH30</accession>
<dbReference type="AlphaFoldDB" id="A0A166NH30"/>
<dbReference type="EMBL" id="LFIV01000210">
    <property type="protein sequence ID" value="KZL65668.1"/>
    <property type="molecule type" value="Genomic_DNA"/>
</dbReference>
<reference evidence="1 2" key="1">
    <citation type="submission" date="2015-06" db="EMBL/GenBank/DDBJ databases">
        <title>Survival trade-offs in plant roots during colonization by closely related pathogenic and mutualistic fungi.</title>
        <authorList>
            <person name="Hacquard S."/>
            <person name="Kracher B."/>
            <person name="Hiruma K."/>
            <person name="Weinman A."/>
            <person name="Muench P."/>
            <person name="Garrido Oter R."/>
            <person name="Ver Loren van Themaat E."/>
            <person name="Dallerey J.-F."/>
            <person name="Damm U."/>
            <person name="Henrissat B."/>
            <person name="Lespinet O."/>
            <person name="Thon M."/>
            <person name="Kemen E."/>
            <person name="McHardy A.C."/>
            <person name="Schulze-Lefert P."/>
            <person name="O'Connell R.J."/>
        </authorList>
    </citation>
    <scope>NUCLEOTIDE SEQUENCE [LARGE SCALE GENOMIC DNA]</scope>
    <source>
        <strain evidence="1 2">0861</strain>
    </source>
</reference>
<proteinExistence type="predicted"/>
<sequence length="438" mass="48665">MPGQMPVMTTSKKRRRVPHRDWKCEHCKQTAQKVTNPEYIFANGLIDGPFPKIWLTHWNRCQPDFQINNSFTMKHIRAKFQKHLLPTIDLHTSFGFFITRAPLFSDKQLAKLSVTWKRDPVAAARGLKSALGSYREEVSKFFKGAVPLSFHSHISDIGPQVITSTVMRIERGKPNDEKHAQPLIQEDMLSKKQINACGFAIVNGSYGLTAGPWYVIATIQATCSPVPANKSLSYGLKPQRLLLQDLASPATLLKKLMDLKIKGTFDRAGLFLVVNEGQTAIRGGAPFARHRSKYASHKPSFVLCGKGLKVAILAAYHDGATIHRLRFTQQSLHDLLTDFHDSKYSEPINPHPRVGLIAPLLLGNTFGLFSKEIAPDREQRGLDALIVTDRHVAAGLSLAGGSSDGFPPFFYSGIEDFEVVRSLFGPSSASIREELAEL</sequence>
<protein>
    <submittedName>
        <fullName evidence="1">Uncharacterized protein</fullName>
    </submittedName>
</protein>
<dbReference type="STRING" id="708197.A0A166NH30"/>
<evidence type="ECO:0000313" key="1">
    <source>
        <dbReference type="EMBL" id="KZL65668.1"/>
    </source>
</evidence>
<keyword evidence="2" id="KW-1185">Reference proteome</keyword>
<gene>
    <name evidence="1" type="ORF">CT0861_03031</name>
</gene>
<comment type="caution">
    <text evidence="1">The sequence shown here is derived from an EMBL/GenBank/DDBJ whole genome shotgun (WGS) entry which is preliminary data.</text>
</comment>
<name>A0A166NH30_9PEZI</name>
<organism evidence="1 2">
    <name type="scientific">Colletotrichum tofieldiae</name>
    <dbReference type="NCBI Taxonomy" id="708197"/>
    <lineage>
        <taxon>Eukaryota</taxon>
        <taxon>Fungi</taxon>
        <taxon>Dikarya</taxon>
        <taxon>Ascomycota</taxon>
        <taxon>Pezizomycotina</taxon>
        <taxon>Sordariomycetes</taxon>
        <taxon>Hypocreomycetidae</taxon>
        <taxon>Glomerellales</taxon>
        <taxon>Glomerellaceae</taxon>
        <taxon>Colletotrichum</taxon>
        <taxon>Colletotrichum spaethianum species complex</taxon>
    </lineage>
</organism>
<evidence type="ECO:0000313" key="2">
    <source>
        <dbReference type="Proteomes" id="UP000076552"/>
    </source>
</evidence>